<dbReference type="PIRSF" id="PIRSF036881">
    <property type="entry name" value="PAT"/>
    <property type="match status" value="1"/>
</dbReference>
<dbReference type="Pfam" id="PF03036">
    <property type="entry name" value="Perilipin"/>
    <property type="match status" value="1"/>
</dbReference>
<dbReference type="EMBL" id="LR789087">
    <property type="protein sequence ID" value="CAB3264949.1"/>
    <property type="molecule type" value="mRNA"/>
</dbReference>
<dbReference type="Gene3D" id="1.20.120.340">
    <property type="entry name" value="Flagellar protein FliS"/>
    <property type="match status" value="1"/>
</dbReference>
<name>A0A6F9DP87_9ASCI</name>
<dbReference type="AlphaFoldDB" id="A0A6F9DP87"/>
<evidence type="ECO:0000256" key="1">
    <source>
        <dbReference type="ARBA" id="ARBA00004502"/>
    </source>
</evidence>
<dbReference type="PANTHER" id="PTHR14024:SF49">
    <property type="entry name" value="LIPID STORAGE DROPLETS SURFACE-BINDING PROTEIN 1"/>
    <property type="match status" value="1"/>
</dbReference>
<keyword evidence="3" id="KW-0551">Lipid droplet</keyword>
<proteinExistence type="evidence at transcript level"/>
<evidence type="ECO:0000256" key="4">
    <source>
        <dbReference type="PIRNR" id="PIRNR036881"/>
    </source>
</evidence>
<sequence length="409" mass="45365">MTEISAKQRVVGFDECLLPPNENALHRVVKLPIVNSTWSFMQSYYNSMKEAYPTVMPYLEAAETLTSTAANIALVTSKPVVDKFGPSFNDYANRGLDTLEDKVPIILKQPDEILKETKSTAGSILTSPVDNALSATERYVDYYLPSDEEDHAYDSDDSSTTCEEEELNGSKKAGDRIRDISNKVRRRSYKHAMKRWHGIHVRSQEALSKLNFTVDLIQYAHNGISATSATLQNSASLANDTVHKGLETARSNWKTTTNMLNDMDGTILTHAQNLTKQLNATCATAVSYVADIPQLQHLLEKARNAKEATEELYTMFANKTSVSQLSVSVVEAARPKMKLVEDALLQILEKLVDHPPMKWLAPDCDVDPLGGLVMEEIEAQLYGPPRDHDNGGAPPQPRSRSPSGDRRQG</sequence>
<dbReference type="PANTHER" id="PTHR14024">
    <property type="entry name" value="PERILIPIN"/>
    <property type="match status" value="1"/>
</dbReference>
<feature type="region of interest" description="Disordered" evidence="5">
    <location>
        <begin position="148"/>
        <end position="174"/>
    </location>
</feature>
<dbReference type="GO" id="GO:0010890">
    <property type="term" value="P:positive regulation of triglyceride storage"/>
    <property type="evidence" value="ECO:0007669"/>
    <property type="project" value="TreeGrafter"/>
</dbReference>
<dbReference type="GO" id="GO:0005829">
    <property type="term" value="C:cytosol"/>
    <property type="evidence" value="ECO:0007669"/>
    <property type="project" value="TreeGrafter"/>
</dbReference>
<dbReference type="GO" id="GO:0005811">
    <property type="term" value="C:lipid droplet"/>
    <property type="evidence" value="ECO:0007669"/>
    <property type="project" value="UniProtKB-SubCell"/>
</dbReference>
<feature type="region of interest" description="Disordered" evidence="5">
    <location>
        <begin position="378"/>
        <end position="409"/>
    </location>
</feature>
<feature type="compositionally biased region" description="Acidic residues" evidence="5">
    <location>
        <begin position="148"/>
        <end position="167"/>
    </location>
</feature>
<evidence type="ECO:0000313" key="6">
    <source>
        <dbReference type="EMBL" id="CAB3264949.1"/>
    </source>
</evidence>
<dbReference type="InterPro" id="IPR004279">
    <property type="entry name" value="Perilipin"/>
</dbReference>
<evidence type="ECO:0000256" key="3">
    <source>
        <dbReference type="ARBA" id="ARBA00022677"/>
    </source>
</evidence>
<evidence type="ECO:0000256" key="2">
    <source>
        <dbReference type="ARBA" id="ARBA00006311"/>
    </source>
</evidence>
<gene>
    <name evidence="6" type="primary">Plin2</name>
</gene>
<reference evidence="6" key="1">
    <citation type="submission" date="2020-04" db="EMBL/GenBank/DDBJ databases">
        <authorList>
            <person name="Neveu A P."/>
        </authorList>
    </citation>
    <scope>NUCLEOTIDE SEQUENCE</scope>
    <source>
        <tissue evidence="6">Whole embryo</tissue>
    </source>
</reference>
<accession>A0A6F9DP87</accession>
<organism evidence="6">
    <name type="scientific">Phallusia mammillata</name>
    <dbReference type="NCBI Taxonomy" id="59560"/>
    <lineage>
        <taxon>Eukaryota</taxon>
        <taxon>Metazoa</taxon>
        <taxon>Chordata</taxon>
        <taxon>Tunicata</taxon>
        <taxon>Ascidiacea</taxon>
        <taxon>Phlebobranchia</taxon>
        <taxon>Ascidiidae</taxon>
        <taxon>Phallusia</taxon>
    </lineage>
</organism>
<dbReference type="SUPFAM" id="SSF109775">
    <property type="entry name" value="Mannose-6-phosphate receptor binding protein 1 (Tip47), C-terminal domain"/>
    <property type="match status" value="1"/>
</dbReference>
<dbReference type="GO" id="GO:0019915">
    <property type="term" value="P:lipid storage"/>
    <property type="evidence" value="ECO:0007669"/>
    <property type="project" value="TreeGrafter"/>
</dbReference>
<protein>
    <submittedName>
        <fullName evidence="6">Perilipin-2</fullName>
    </submittedName>
</protein>
<comment type="subcellular location">
    <subcellularLocation>
        <location evidence="1">Lipid droplet</location>
    </subcellularLocation>
</comment>
<evidence type="ECO:0000256" key="5">
    <source>
        <dbReference type="SAM" id="MobiDB-lite"/>
    </source>
</evidence>
<comment type="similarity">
    <text evidence="2 4">Belongs to the perilipin family.</text>
</comment>